<accession>A0A8H5LHR8</accession>
<evidence type="ECO:0000313" key="4">
    <source>
        <dbReference type="Proteomes" id="UP000559256"/>
    </source>
</evidence>
<keyword evidence="4" id="KW-1185">Reference proteome</keyword>
<proteinExistence type="inferred from homology"/>
<protein>
    <recommendedName>
        <fullName evidence="5">FAD/NAD(P)-binding domain-containing protein</fullName>
    </recommendedName>
</protein>
<dbReference type="AlphaFoldDB" id="A0A8H5LHR8"/>
<dbReference type="PANTHER" id="PTHR42877:SF4">
    <property type="entry name" value="FAD_NAD(P)-BINDING DOMAIN-CONTAINING PROTEIN-RELATED"/>
    <property type="match status" value="1"/>
</dbReference>
<organism evidence="3 4">
    <name type="scientific">Tetrapyrgos nigripes</name>
    <dbReference type="NCBI Taxonomy" id="182062"/>
    <lineage>
        <taxon>Eukaryota</taxon>
        <taxon>Fungi</taxon>
        <taxon>Dikarya</taxon>
        <taxon>Basidiomycota</taxon>
        <taxon>Agaricomycotina</taxon>
        <taxon>Agaricomycetes</taxon>
        <taxon>Agaricomycetidae</taxon>
        <taxon>Agaricales</taxon>
        <taxon>Marasmiineae</taxon>
        <taxon>Marasmiaceae</taxon>
        <taxon>Tetrapyrgos</taxon>
    </lineage>
</organism>
<sequence length="293" mass="32950">MRCHRNLIMARRIQSTSERNGSECGYPDTYMRVIYNASILSGHSLIHQSRGLWNKLIPRYPVGAKQIIVDPDYLSSFHRANVLLEDTPIKSLAEKSVKLKDGRIVPVDVVVFATGCSLEPEQLVIKGRKGKTIRQYFDEQGGPMVYLGCNFPGFPNLCYIIGTNAATGHASLLFDIEAQIQLAVQLARPIIQGKARSVGHESVTNDYNKWLQERIATSVWLACESCYYVDGTRNTKNIAMFPGPATLFWWLARKPRWEIGGEKEAEERWKSVKGAGLVGVLSVLVVWLAWAFY</sequence>
<evidence type="ECO:0000256" key="2">
    <source>
        <dbReference type="SAM" id="Phobius"/>
    </source>
</evidence>
<dbReference type="Proteomes" id="UP000559256">
    <property type="component" value="Unassembled WGS sequence"/>
</dbReference>
<keyword evidence="2" id="KW-1133">Transmembrane helix</keyword>
<reference evidence="3 4" key="1">
    <citation type="journal article" date="2020" name="ISME J.">
        <title>Uncovering the hidden diversity of litter-decomposition mechanisms in mushroom-forming fungi.</title>
        <authorList>
            <person name="Floudas D."/>
            <person name="Bentzer J."/>
            <person name="Ahren D."/>
            <person name="Johansson T."/>
            <person name="Persson P."/>
            <person name="Tunlid A."/>
        </authorList>
    </citation>
    <scope>NUCLEOTIDE SEQUENCE [LARGE SCALE GENOMIC DNA]</scope>
    <source>
        <strain evidence="3 4">CBS 291.85</strain>
    </source>
</reference>
<dbReference type="SUPFAM" id="SSF51905">
    <property type="entry name" value="FAD/NAD(P)-binding domain"/>
    <property type="match status" value="1"/>
</dbReference>
<dbReference type="EMBL" id="JAACJM010000050">
    <property type="protein sequence ID" value="KAF5357592.1"/>
    <property type="molecule type" value="Genomic_DNA"/>
</dbReference>
<dbReference type="InterPro" id="IPR036188">
    <property type="entry name" value="FAD/NAD-bd_sf"/>
</dbReference>
<dbReference type="Gene3D" id="3.50.50.60">
    <property type="entry name" value="FAD/NAD(P)-binding domain"/>
    <property type="match status" value="1"/>
</dbReference>
<feature type="transmembrane region" description="Helical" evidence="2">
    <location>
        <begin position="274"/>
        <end position="292"/>
    </location>
</feature>
<keyword evidence="2" id="KW-0812">Transmembrane</keyword>
<dbReference type="PANTHER" id="PTHR42877">
    <property type="entry name" value="L-ORNITHINE N(5)-MONOOXYGENASE-RELATED"/>
    <property type="match status" value="1"/>
</dbReference>
<gene>
    <name evidence="3" type="ORF">D9758_007474</name>
</gene>
<dbReference type="InterPro" id="IPR051209">
    <property type="entry name" value="FAD-bind_Monooxygenase_sf"/>
</dbReference>
<evidence type="ECO:0000313" key="3">
    <source>
        <dbReference type="EMBL" id="KAF5357592.1"/>
    </source>
</evidence>
<name>A0A8H5LHR8_9AGAR</name>
<comment type="similarity">
    <text evidence="1">Belongs to the FAD-binding monooxygenase family.</text>
</comment>
<dbReference type="OrthoDB" id="74360at2759"/>
<evidence type="ECO:0000256" key="1">
    <source>
        <dbReference type="ARBA" id="ARBA00010139"/>
    </source>
</evidence>
<keyword evidence="2" id="KW-0472">Membrane</keyword>
<evidence type="ECO:0008006" key="5">
    <source>
        <dbReference type="Google" id="ProtNLM"/>
    </source>
</evidence>
<comment type="caution">
    <text evidence="3">The sequence shown here is derived from an EMBL/GenBank/DDBJ whole genome shotgun (WGS) entry which is preliminary data.</text>
</comment>